<protein>
    <recommendedName>
        <fullName evidence="3">YCII-related domain-containing protein</fullName>
    </recommendedName>
</protein>
<name>A0ABW0BIW7_9ACTN</name>
<dbReference type="Proteomes" id="UP001596087">
    <property type="component" value="Unassembled WGS sequence"/>
</dbReference>
<reference evidence="2" key="1">
    <citation type="journal article" date="2019" name="Int. J. Syst. Evol. Microbiol.">
        <title>The Global Catalogue of Microorganisms (GCM) 10K type strain sequencing project: providing services to taxonomists for standard genome sequencing and annotation.</title>
        <authorList>
            <consortium name="The Broad Institute Genomics Platform"/>
            <consortium name="The Broad Institute Genome Sequencing Center for Infectious Disease"/>
            <person name="Wu L."/>
            <person name="Ma J."/>
        </authorList>
    </citation>
    <scope>NUCLEOTIDE SEQUENCE [LARGE SCALE GENOMIC DNA]</scope>
    <source>
        <strain evidence="2">DFY41</strain>
    </source>
</reference>
<dbReference type="RefSeq" id="WP_378589924.1">
    <property type="nucleotide sequence ID" value="NZ_JBHSKD010000009.1"/>
</dbReference>
<accession>A0ABW0BIW7</accession>
<dbReference type="EMBL" id="JBHSKD010000009">
    <property type="protein sequence ID" value="MFC5177148.1"/>
    <property type="molecule type" value="Genomic_DNA"/>
</dbReference>
<evidence type="ECO:0000313" key="2">
    <source>
        <dbReference type="Proteomes" id="UP001596087"/>
    </source>
</evidence>
<organism evidence="1 2">
    <name type="scientific">Nocardioides taihuensis</name>
    <dbReference type="NCBI Taxonomy" id="1835606"/>
    <lineage>
        <taxon>Bacteria</taxon>
        <taxon>Bacillati</taxon>
        <taxon>Actinomycetota</taxon>
        <taxon>Actinomycetes</taxon>
        <taxon>Propionibacteriales</taxon>
        <taxon>Nocardioidaceae</taxon>
        <taxon>Nocardioides</taxon>
    </lineage>
</organism>
<evidence type="ECO:0000313" key="1">
    <source>
        <dbReference type="EMBL" id="MFC5177148.1"/>
    </source>
</evidence>
<gene>
    <name evidence="1" type="ORF">ACFPGP_10725</name>
</gene>
<evidence type="ECO:0008006" key="3">
    <source>
        <dbReference type="Google" id="ProtNLM"/>
    </source>
</evidence>
<sequence>MPRFLLCHRHTPEECGAAVVSWRGFDSPLRGRPATASCQYGGHHVWWDTEAPDREAALALLPQYVAQRTEVVRVTDLDIP</sequence>
<comment type="caution">
    <text evidence="1">The sequence shown here is derived from an EMBL/GenBank/DDBJ whole genome shotgun (WGS) entry which is preliminary data.</text>
</comment>
<proteinExistence type="predicted"/>
<keyword evidence="2" id="KW-1185">Reference proteome</keyword>